<feature type="domain" description="BZIP" evidence="7">
    <location>
        <begin position="247"/>
        <end position="278"/>
    </location>
</feature>
<reference evidence="8" key="1">
    <citation type="submission" date="2015-07" db="EMBL/GenBank/DDBJ databases">
        <title>Transcriptome Assembly of Anthurium amnicola.</title>
        <authorList>
            <person name="Suzuki J."/>
        </authorList>
    </citation>
    <scope>NUCLEOTIDE SEQUENCE</scope>
</reference>
<organism evidence="8">
    <name type="scientific">Anthurium amnicola</name>
    <dbReference type="NCBI Taxonomy" id="1678845"/>
    <lineage>
        <taxon>Eukaryota</taxon>
        <taxon>Viridiplantae</taxon>
        <taxon>Streptophyta</taxon>
        <taxon>Embryophyta</taxon>
        <taxon>Tracheophyta</taxon>
        <taxon>Spermatophyta</taxon>
        <taxon>Magnoliopsida</taxon>
        <taxon>Liliopsida</taxon>
        <taxon>Araceae</taxon>
        <taxon>Pothoideae</taxon>
        <taxon>Potheae</taxon>
        <taxon>Anthurium</taxon>
    </lineage>
</organism>
<dbReference type="EMBL" id="GDJX01017946">
    <property type="protein sequence ID" value="JAT49990.1"/>
    <property type="molecule type" value="Transcribed_RNA"/>
</dbReference>
<evidence type="ECO:0000259" key="7">
    <source>
        <dbReference type="PROSITE" id="PS50217"/>
    </source>
</evidence>
<dbReference type="PANTHER" id="PTHR46408">
    <property type="entry name" value="BASIC LEUCINE ZIPPER 63"/>
    <property type="match status" value="1"/>
</dbReference>
<dbReference type="SMART" id="SM00338">
    <property type="entry name" value="BRLZ"/>
    <property type="match status" value="1"/>
</dbReference>
<feature type="compositionally biased region" description="Acidic residues" evidence="6">
    <location>
        <begin position="228"/>
        <end position="241"/>
    </location>
</feature>
<evidence type="ECO:0000313" key="8">
    <source>
        <dbReference type="EMBL" id="JAT49990.1"/>
    </source>
</evidence>
<feature type="compositionally biased region" description="Polar residues" evidence="6">
    <location>
        <begin position="210"/>
        <end position="225"/>
    </location>
</feature>
<sequence>MERVLSVEEIPQPLWASSPSSPHSAVGSSDPRLINRSPSEWAFQRFLQETVPGSPSQSVVSTAAAPPHISAGAPANTDFRSSASSCYRQGKGGGEDEAVETNGTPRPLPPAILPEPSNGAPVNISHDSDRYPEFLKQRLNLACAAAAVVMSRASALKTQELTSLADPKSQASDTSKIGDQAPTKESGSGSILQDKAVSGPIGIPALPAIQSPTGQARPTTSGSSREQSDDEELDGETETAENTDPADAKRVRRMLSNRESARRSRRRKQEHLNELEAQKFNDAAVNNRILKADVETWRAKVKMAEDTVKRVTGWNPMYPNMADMSGFIMPFSGSLDATSDAAVPIQDDPNSFLQSQVHDQSVSPGLSEIAPDAPQVDCGRGVATGSKVRRSASMQ</sequence>
<dbReference type="Gene3D" id="1.20.5.170">
    <property type="match status" value="1"/>
</dbReference>
<feature type="compositionally biased region" description="Low complexity" evidence="6">
    <location>
        <begin position="17"/>
        <end position="31"/>
    </location>
</feature>
<feature type="region of interest" description="Disordered" evidence="6">
    <location>
        <begin position="1"/>
        <end position="34"/>
    </location>
</feature>
<dbReference type="SUPFAM" id="SSF57959">
    <property type="entry name" value="Leucine zipper domain"/>
    <property type="match status" value="1"/>
</dbReference>
<keyword evidence="5" id="KW-0539">Nucleus</keyword>
<proteinExistence type="predicted"/>
<keyword evidence="3" id="KW-0238">DNA-binding</keyword>
<evidence type="ECO:0000256" key="3">
    <source>
        <dbReference type="ARBA" id="ARBA00023125"/>
    </source>
</evidence>
<accession>A0A1D1Y5T3</accession>
<dbReference type="PANTHER" id="PTHR46408:SF10">
    <property type="entry name" value="BASIC LEUCINE ZIPPER 63"/>
    <property type="match status" value="1"/>
</dbReference>
<gene>
    <name evidence="8" type="primary">CPRF2_1</name>
    <name evidence="8" type="ORF">g.33841</name>
</gene>
<evidence type="ECO:0000256" key="2">
    <source>
        <dbReference type="ARBA" id="ARBA00023015"/>
    </source>
</evidence>
<dbReference type="InterPro" id="IPR004827">
    <property type="entry name" value="bZIP"/>
</dbReference>
<dbReference type="PROSITE" id="PS00036">
    <property type="entry name" value="BZIP_BASIC"/>
    <property type="match status" value="1"/>
</dbReference>
<evidence type="ECO:0000256" key="1">
    <source>
        <dbReference type="ARBA" id="ARBA00004123"/>
    </source>
</evidence>
<dbReference type="InterPro" id="IPR020983">
    <property type="entry name" value="Basic_leucine-zipper_C"/>
</dbReference>
<dbReference type="GO" id="GO:0005634">
    <property type="term" value="C:nucleus"/>
    <property type="evidence" value="ECO:0007669"/>
    <property type="project" value="UniProtKB-SubCell"/>
</dbReference>
<evidence type="ECO:0000256" key="5">
    <source>
        <dbReference type="ARBA" id="ARBA00023242"/>
    </source>
</evidence>
<comment type="subcellular location">
    <subcellularLocation>
        <location evidence="1">Nucleus</location>
    </subcellularLocation>
</comment>
<feature type="region of interest" description="Disordered" evidence="6">
    <location>
        <begin position="361"/>
        <end position="395"/>
    </location>
</feature>
<keyword evidence="2" id="KW-0805">Transcription regulation</keyword>
<dbReference type="FunFam" id="1.20.5.170:FF:000020">
    <property type="entry name" value="BZIP transcription factor"/>
    <property type="match status" value="1"/>
</dbReference>
<dbReference type="Pfam" id="PF12498">
    <property type="entry name" value="bZIP_C"/>
    <property type="match status" value="1"/>
</dbReference>
<dbReference type="AlphaFoldDB" id="A0A1D1Y5T3"/>
<feature type="region of interest" description="Disordered" evidence="6">
    <location>
        <begin position="52"/>
        <end position="125"/>
    </location>
</feature>
<feature type="compositionally biased region" description="Polar residues" evidence="6">
    <location>
        <begin position="78"/>
        <end position="87"/>
    </location>
</feature>
<feature type="compositionally biased region" description="Polar residues" evidence="6">
    <location>
        <begin position="169"/>
        <end position="191"/>
    </location>
</feature>
<feature type="compositionally biased region" description="Polar residues" evidence="6">
    <location>
        <begin position="52"/>
        <end position="61"/>
    </location>
</feature>
<feature type="region of interest" description="Disordered" evidence="6">
    <location>
        <begin position="160"/>
        <end position="270"/>
    </location>
</feature>
<dbReference type="PROSITE" id="PS50217">
    <property type="entry name" value="BZIP"/>
    <property type="match status" value="1"/>
</dbReference>
<evidence type="ECO:0000256" key="4">
    <source>
        <dbReference type="ARBA" id="ARBA00023163"/>
    </source>
</evidence>
<name>A0A1D1Y5T3_9ARAE</name>
<protein>
    <submittedName>
        <fullName evidence="8">Light-inducible protein CPRF2</fullName>
    </submittedName>
</protein>
<keyword evidence="4" id="KW-0804">Transcription</keyword>
<dbReference type="GO" id="GO:0003677">
    <property type="term" value="F:DNA binding"/>
    <property type="evidence" value="ECO:0007669"/>
    <property type="project" value="UniProtKB-KW"/>
</dbReference>
<dbReference type="GO" id="GO:0003700">
    <property type="term" value="F:DNA-binding transcription factor activity"/>
    <property type="evidence" value="ECO:0007669"/>
    <property type="project" value="InterPro"/>
</dbReference>
<dbReference type="InterPro" id="IPR046347">
    <property type="entry name" value="bZIP_sf"/>
</dbReference>
<evidence type="ECO:0000256" key="6">
    <source>
        <dbReference type="SAM" id="MobiDB-lite"/>
    </source>
</evidence>